<proteinExistence type="predicted"/>
<evidence type="ECO:0008006" key="3">
    <source>
        <dbReference type="Google" id="ProtNLM"/>
    </source>
</evidence>
<gene>
    <name evidence="2" type="ORF">LCGC14_2731270</name>
</gene>
<keyword evidence="1" id="KW-0472">Membrane</keyword>
<evidence type="ECO:0000256" key="1">
    <source>
        <dbReference type="SAM" id="Phobius"/>
    </source>
</evidence>
<protein>
    <recommendedName>
        <fullName evidence="3">Homing endonuclease LAGLIDADG domain-containing protein</fullName>
    </recommendedName>
</protein>
<evidence type="ECO:0000313" key="2">
    <source>
        <dbReference type="EMBL" id="KKK89620.1"/>
    </source>
</evidence>
<accession>A0A0F8ZUH9</accession>
<dbReference type="EMBL" id="LAZR01049448">
    <property type="protein sequence ID" value="KKK89620.1"/>
    <property type="molecule type" value="Genomic_DNA"/>
</dbReference>
<reference evidence="2" key="1">
    <citation type="journal article" date="2015" name="Nature">
        <title>Complex archaea that bridge the gap between prokaryotes and eukaryotes.</title>
        <authorList>
            <person name="Spang A."/>
            <person name="Saw J.H."/>
            <person name="Jorgensen S.L."/>
            <person name="Zaremba-Niedzwiedzka K."/>
            <person name="Martijn J."/>
            <person name="Lind A.E."/>
            <person name="van Eijk R."/>
            <person name="Schleper C."/>
            <person name="Guy L."/>
            <person name="Ettema T.J."/>
        </authorList>
    </citation>
    <scope>NUCLEOTIDE SEQUENCE</scope>
</reference>
<comment type="caution">
    <text evidence="2">The sequence shown here is derived from an EMBL/GenBank/DDBJ whole genome shotgun (WGS) entry which is preliminary data.</text>
</comment>
<name>A0A0F8ZUH9_9ZZZZ</name>
<keyword evidence="1" id="KW-0812">Transmembrane</keyword>
<dbReference type="AlphaFoldDB" id="A0A0F8ZUH9"/>
<feature type="transmembrane region" description="Helical" evidence="1">
    <location>
        <begin position="58"/>
        <end position="78"/>
    </location>
</feature>
<organism evidence="2">
    <name type="scientific">marine sediment metagenome</name>
    <dbReference type="NCBI Taxonomy" id="412755"/>
    <lineage>
        <taxon>unclassified sequences</taxon>
        <taxon>metagenomes</taxon>
        <taxon>ecological metagenomes</taxon>
    </lineage>
</organism>
<keyword evidence="1" id="KW-1133">Transmembrane helix</keyword>
<sequence length="144" mass="16868">MVKRDDIIWLGGLLEGEGHFGLSEGKYPIIGLGMTAEDTVTKVAIMWDREVYHWGNMWRVRLCGVCAIGWMMTLYPYLGRCRKDTIIEIVKFWREYSYRVSNSTNGIKNMAKCHPDRIVAAFDMCRPCYNRQYYIKKRLLKEVG</sequence>